<proteinExistence type="predicted"/>
<comment type="caution">
    <text evidence="1">The sequence shown here is derived from an EMBL/GenBank/DDBJ whole genome shotgun (WGS) entry which is preliminary data.</text>
</comment>
<evidence type="ECO:0000313" key="1">
    <source>
        <dbReference type="EMBL" id="OCM71651.1"/>
    </source>
</evidence>
<accession>A0A0E1EJU7</accession>
<dbReference type="Gene3D" id="3.40.1350.140">
    <property type="entry name" value="MepB-like"/>
    <property type="match status" value="1"/>
</dbReference>
<dbReference type="InterPro" id="IPR011235">
    <property type="entry name" value="MepB-like"/>
</dbReference>
<dbReference type="KEGG" id="sage:EN72_10330"/>
<gene>
    <name evidence="1" type="ORF">AX245_10630</name>
</gene>
<sequence>MGYFTVFWQKDGNGKNIPFYEQDEVGDLIIVIKDGRRKGLFIIPKEVAVSKGILSSANSQGKMAMRFYPPWCSDLNRTALVTQRWQLNYFIDLSRNNEGVTT</sequence>
<dbReference type="Pfam" id="PF08877">
    <property type="entry name" value="MepB-like"/>
    <property type="match status" value="1"/>
</dbReference>
<dbReference type="AlphaFoldDB" id="A0A0E1EJU7"/>
<protein>
    <submittedName>
        <fullName evidence="1">Uncharacterized protein</fullName>
    </submittedName>
</protein>
<dbReference type="Proteomes" id="UP000093122">
    <property type="component" value="Unassembled WGS sequence"/>
</dbReference>
<dbReference type="EMBL" id="MAWT01000022">
    <property type="protein sequence ID" value="OCM71651.1"/>
    <property type="molecule type" value="Genomic_DNA"/>
</dbReference>
<dbReference type="InterPro" id="IPR038231">
    <property type="entry name" value="MepB-like_sf"/>
</dbReference>
<organism evidence="1 2">
    <name type="scientific">Streptococcus agalactiae</name>
    <dbReference type="NCBI Taxonomy" id="1311"/>
    <lineage>
        <taxon>Bacteria</taxon>
        <taxon>Bacillati</taxon>
        <taxon>Bacillota</taxon>
        <taxon>Bacilli</taxon>
        <taxon>Lactobacillales</taxon>
        <taxon>Streptococcaceae</taxon>
        <taxon>Streptococcus</taxon>
    </lineage>
</organism>
<name>A0A0E1EJU7_STRAG</name>
<dbReference type="OMA" id="IRVYPIW"/>
<dbReference type="PIRSF" id="PIRSF032285">
    <property type="entry name" value="UCP032285"/>
    <property type="match status" value="1"/>
</dbReference>
<reference evidence="1 2" key="1">
    <citation type="journal article" date="2016" name="Sci. Rep.">
        <title>Serotype IV Streptococcus agalactiae ST-452 has arisen from large genomic recombination events between CC23 and the hypervirulent CC17 lineages.</title>
        <authorList>
            <person name="Campisi E."/>
            <person name="Rinaudo C.D."/>
            <person name="Donati C."/>
            <person name="Barucco M."/>
            <person name="Torricelli G."/>
            <person name="Edwards M.S."/>
            <person name="Baker C.J."/>
            <person name="Margarit I."/>
            <person name="Rosini R."/>
        </authorList>
    </citation>
    <scope>NUCLEOTIDE SEQUENCE [LARGE SCALE GENOMIC DNA]</scope>
    <source>
        <strain evidence="1 2">CZ-PW-140</strain>
    </source>
</reference>
<evidence type="ECO:0000313" key="2">
    <source>
        <dbReference type="Proteomes" id="UP000093122"/>
    </source>
</evidence>